<evidence type="ECO:0000313" key="4">
    <source>
        <dbReference type="Proteomes" id="UP000078343"/>
    </source>
</evidence>
<feature type="domain" description="NAD(P)-binding" evidence="2">
    <location>
        <begin position="9"/>
        <end position="189"/>
    </location>
</feature>
<gene>
    <name evidence="3" type="ORF">AYL99_00254</name>
</gene>
<dbReference type="EMBL" id="LVYI01000001">
    <property type="protein sequence ID" value="OAP64282.1"/>
    <property type="molecule type" value="Genomic_DNA"/>
</dbReference>
<evidence type="ECO:0000259" key="2">
    <source>
        <dbReference type="Pfam" id="PF13460"/>
    </source>
</evidence>
<sequence>MALTIAILGATGKTGREVLERLLPRPDVNIRVYVRSASKLIDLFPLLSSNPRVSIFQGPLGDVENMRKCLYEAEHIIFTLGENDNLPGVSVVEDGAKTVVAALSALRNDQDIKQEWRPPRVLVLSSATWNPTLAAVRPAVIHWAIKTAFCHPYADLQRGQAILLAAAPSLLSVLLVQPNGLIEDEPSGHEISVDRATLTVTYGDLGAAFVDLVCMREFDDLPAVGVSSRCGDNALKYGPILGYRIVRGLCATYIPGFWHVHRLVLSVVATLSFKRKSS</sequence>
<evidence type="ECO:0000313" key="3">
    <source>
        <dbReference type="EMBL" id="OAP64282.1"/>
    </source>
</evidence>
<dbReference type="STRING" id="1367422.A0A178ZX61"/>
<proteinExistence type="inferred from homology"/>
<dbReference type="PANTHER" id="PTHR15020">
    <property type="entry name" value="FLAVIN REDUCTASE-RELATED"/>
    <property type="match status" value="1"/>
</dbReference>
<dbReference type="OrthoDB" id="10254221at2759"/>
<name>A0A178ZX61_9EURO</name>
<evidence type="ECO:0000256" key="1">
    <source>
        <dbReference type="ARBA" id="ARBA00038376"/>
    </source>
</evidence>
<reference evidence="3 4" key="1">
    <citation type="submission" date="2016-04" db="EMBL/GenBank/DDBJ databases">
        <title>Draft genome of Fonsecaea erecta CBS 125763.</title>
        <authorList>
            <person name="Weiss V.A."/>
            <person name="Vicente V.A."/>
            <person name="Raittz R.T."/>
            <person name="Moreno L.F."/>
            <person name="De Souza E.M."/>
            <person name="Pedrosa F.O."/>
            <person name="Steffens M.B."/>
            <person name="Faoro H."/>
            <person name="Tadra-Sfeir M.Z."/>
            <person name="Najafzadeh M.J."/>
            <person name="Felipe M.S."/>
            <person name="Teixeira M."/>
            <person name="Sun J."/>
            <person name="Xi L."/>
            <person name="Gomes R."/>
            <person name="De Azevedo C.M."/>
            <person name="Salgado C.G."/>
            <person name="Da Silva M.B."/>
            <person name="Nascimento M.F."/>
            <person name="Queiroz-Telles F."/>
            <person name="Attili D.S."/>
            <person name="Gorbushina A."/>
        </authorList>
    </citation>
    <scope>NUCLEOTIDE SEQUENCE [LARGE SCALE GENOMIC DNA]</scope>
    <source>
        <strain evidence="3 4">CBS 125763</strain>
    </source>
</reference>
<dbReference type="GeneID" id="30004424"/>
<dbReference type="SUPFAM" id="SSF51735">
    <property type="entry name" value="NAD(P)-binding Rossmann-fold domains"/>
    <property type="match status" value="1"/>
</dbReference>
<dbReference type="Pfam" id="PF13460">
    <property type="entry name" value="NAD_binding_10"/>
    <property type="match status" value="1"/>
</dbReference>
<dbReference type="InterPro" id="IPR016040">
    <property type="entry name" value="NAD(P)-bd_dom"/>
</dbReference>
<organism evidence="3 4">
    <name type="scientific">Fonsecaea erecta</name>
    <dbReference type="NCBI Taxonomy" id="1367422"/>
    <lineage>
        <taxon>Eukaryota</taxon>
        <taxon>Fungi</taxon>
        <taxon>Dikarya</taxon>
        <taxon>Ascomycota</taxon>
        <taxon>Pezizomycotina</taxon>
        <taxon>Eurotiomycetes</taxon>
        <taxon>Chaetothyriomycetidae</taxon>
        <taxon>Chaetothyriales</taxon>
        <taxon>Herpotrichiellaceae</taxon>
        <taxon>Fonsecaea</taxon>
    </lineage>
</organism>
<dbReference type="Proteomes" id="UP000078343">
    <property type="component" value="Unassembled WGS sequence"/>
</dbReference>
<dbReference type="RefSeq" id="XP_018697649.1">
    <property type="nucleotide sequence ID" value="XM_018831770.1"/>
</dbReference>
<dbReference type="AlphaFoldDB" id="A0A178ZX61"/>
<dbReference type="InterPro" id="IPR036291">
    <property type="entry name" value="NAD(P)-bd_dom_sf"/>
</dbReference>
<keyword evidence="4" id="KW-1185">Reference proteome</keyword>
<accession>A0A178ZX61</accession>
<protein>
    <recommendedName>
        <fullName evidence="2">NAD(P)-binding domain-containing protein</fullName>
    </recommendedName>
</protein>
<comment type="similarity">
    <text evidence="1">Belongs to the avfA family.</text>
</comment>
<dbReference type="PANTHER" id="PTHR15020:SF50">
    <property type="entry name" value="UPF0659 PROTEIN YMR090W"/>
    <property type="match status" value="1"/>
</dbReference>
<dbReference type="Gene3D" id="3.40.50.720">
    <property type="entry name" value="NAD(P)-binding Rossmann-like Domain"/>
    <property type="match status" value="1"/>
</dbReference>
<comment type="caution">
    <text evidence="3">The sequence shown here is derived from an EMBL/GenBank/DDBJ whole genome shotgun (WGS) entry which is preliminary data.</text>
</comment>